<sequence length="86" mass="9298">MSEPSPEILEEIRDLLLRGRKLEAVKVYRTAEHSSLLDAKNAVEDLERELKASSPESFLVNSKTGCAGAFLLVAVALKAGITLLCA</sequence>
<comment type="caution">
    <text evidence="1">The sequence shown here is derived from an EMBL/GenBank/DDBJ whole genome shotgun (WGS) entry which is preliminary data.</text>
</comment>
<dbReference type="Proteomes" id="UP001202961">
    <property type="component" value="Unassembled WGS sequence"/>
</dbReference>
<reference evidence="1 2" key="1">
    <citation type="journal article" date="2022" name="Syst. Appl. Microbiol.">
        <title>Rhodopirellula aestuarii sp. nov., a novel member of the genus Rhodopirellula isolated from brackish sediments collected in the Tagus River estuary, Portugal.</title>
        <authorList>
            <person name="Vitorino I.R."/>
            <person name="Klimek D."/>
            <person name="Calusinska M."/>
            <person name="Lobo-da-Cunha A."/>
            <person name="Vasconcelos V."/>
            <person name="Lage O.M."/>
        </authorList>
    </citation>
    <scope>NUCLEOTIDE SEQUENCE [LARGE SCALE GENOMIC DNA]</scope>
    <source>
        <strain evidence="1 2">ICT_H3.1</strain>
    </source>
</reference>
<proteinExistence type="predicted"/>
<protein>
    <submittedName>
        <fullName evidence="1">Uncharacterized protein</fullName>
    </submittedName>
</protein>
<evidence type="ECO:0000313" key="1">
    <source>
        <dbReference type="EMBL" id="MCM2370591.1"/>
    </source>
</evidence>
<organism evidence="1 2">
    <name type="scientific">Aporhodopirellula aestuarii</name>
    <dbReference type="NCBI Taxonomy" id="2950107"/>
    <lineage>
        <taxon>Bacteria</taxon>
        <taxon>Pseudomonadati</taxon>
        <taxon>Planctomycetota</taxon>
        <taxon>Planctomycetia</taxon>
        <taxon>Pirellulales</taxon>
        <taxon>Pirellulaceae</taxon>
        <taxon>Aporhodopirellula</taxon>
    </lineage>
</organism>
<gene>
    <name evidence="1" type="ORF">NB063_08110</name>
</gene>
<name>A0ABT0U135_9BACT</name>
<dbReference type="EMBL" id="JAMQBK010000023">
    <property type="protein sequence ID" value="MCM2370591.1"/>
    <property type="molecule type" value="Genomic_DNA"/>
</dbReference>
<accession>A0ABT0U135</accession>
<keyword evidence="2" id="KW-1185">Reference proteome</keyword>
<evidence type="ECO:0000313" key="2">
    <source>
        <dbReference type="Proteomes" id="UP001202961"/>
    </source>
</evidence>
<dbReference type="RefSeq" id="WP_250928251.1">
    <property type="nucleotide sequence ID" value="NZ_JAMQBK010000023.1"/>
</dbReference>